<accession>A0ABT3FXD8</accession>
<reference evidence="2" key="1">
    <citation type="submission" date="2022-10" db="EMBL/GenBank/DDBJ databases">
        <title>Luteolibacter sp. GHJ8, whole genome shotgun sequencing project.</title>
        <authorList>
            <person name="Zhao G."/>
            <person name="Shen L."/>
        </authorList>
    </citation>
    <scope>NUCLEOTIDE SEQUENCE</scope>
    <source>
        <strain evidence="2">GHJ8</strain>
    </source>
</reference>
<name>A0ABT3FXD8_9BACT</name>
<evidence type="ECO:0008006" key="4">
    <source>
        <dbReference type="Google" id="ProtNLM"/>
    </source>
</evidence>
<evidence type="ECO:0000313" key="2">
    <source>
        <dbReference type="EMBL" id="MCW1912240.1"/>
    </source>
</evidence>
<evidence type="ECO:0000313" key="3">
    <source>
        <dbReference type="Proteomes" id="UP001165653"/>
    </source>
</evidence>
<dbReference type="RefSeq" id="WP_264510463.1">
    <property type="nucleotide sequence ID" value="NZ_JAPDDR010000001.1"/>
</dbReference>
<dbReference type="SUPFAM" id="SSF54001">
    <property type="entry name" value="Cysteine proteinases"/>
    <property type="match status" value="1"/>
</dbReference>
<dbReference type="InterPro" id="IPR038765">
    <property type="entry name" value="Papain-like_cys_pep_sf"/>
</dbReference>
<organism evidence="2 3">
    <name type="scientific">Luteolibacter rhizosphaerae</name>
    <dbReference type="NCBI Taxonomy" id="2989719"/>
    <lineage>
        <taxon>Bacteria</taxon>
        <taxon>Pseudomonadati</taxon>
        <taxon>Verrucomicrobiota</taxon>
        <taxon>Verrucomicrobiia</taxon>
        <taxon>Verrucomicrobiales</taxon>
        <taxon>Verrucomicrobiaceae</taxon>
        <taxon>Luteolibacter</taxon>
    </lineage>
</organism>
<dbReference type="Proteomes" id="UP001165653">
    <property type="component" value="Unassembled WGS sequence"/>
</dbReference>
<protein>
    <recommendedName>
        <fullName evidence="4">CHAP domain-containing protein</fullName>
    </recommendedName>
</protein>
<proteinExistence type="predicted"/>
<sequence length="73" mass="8237">MFRCRIVFSLAALAFAPLQAAEEYQYQTGDVVFQSTWGEQAKAVRAATGSRYTHCGVIFEQDGAFKSWKPRSR</sequence>
<feature type="chain" id="PRO_5045803074" description="CHAP domain-containing protein" evidence="1">
    <location>
        <begin position="21"/>
        <end position="73"/>
    </location>
</feature>
<keyword evidence="3" id="KW-1185">Reference proteome</keyword>
<dbReference type="EMBL" id="JAPDDR010000001">
    <property type="protein sequence ID" value="MCW1912240.1"/>
    <property type="molecule type" value="Genomic_DNA"/>
</dbReference>
<dbReference type="Gene3D" id="3.90.1720.10">
    <property type="entry name" value="endopeptidase domain like (from Nostoc punctiforme)"/>
    <property type="match status" value="1"/>
</dbReference>
<comment type="caution">
    <text evidence="2">The sequence shown here is derived from an EMBL/GenBank/DDBJ whole genome shotgun (WGS) entry which is preliminary data.</text>
</comment>
<evidence type="ECO:0000256" key="1">
    <source>
        <dbReference type="SAM" id="SignalP"/>
    </source>
</evidence>
<keyword evidence="1" id="KW-0732">Signal</keyword>
<gene>
    <name evidence="2" type="ORF">OJ996_01560</name>
</gene>
<feature type="signal peptide" evidence="1">
    <location>
        <begin position="1"/>
        <end position="20"/>
    </location>
</feature>